<reference evidence="2" key="1">
    <citation type="submission" date="2016-01" db="EMBL/GenBank/DDBJ databases">
        <authorList>
            <person name="Peeters Charlotte."/>
        </authorList>
    </citation>
    <scope>NUCLEOTIDE SEQUENCE [LARGE SCALE GENOMIC DNA]</scope>
</reference>
<proteinExistence type="predicted"/>
<organism evidence="1 2">
    <name type="scientific">Caballeronia temeraria</name>
    <dbReference type="NCBI Taxonomy" id="1777137"/>
    <lineage>
        <taxon>Bacteria</taxon>
        <taxon>Pseudomonadati</taxon>
        <taxon>Pseudomonadota</taxon>
        <taxon>Betaproteobacteria</taxon>
        <taxon>Burkholderiales</taxon>
        <taxon>Burkholderiaceae</taxon>
        <taxon>Caballeronia</taxon>
    </lineage>
</organism>
<name>A0A158C899_9BURK</name>
<keyword evidence="2" id="KW-1185">Reference proteome</keyword>
<accession>A0A158C899</accession>
<dbReference type="Proteomes" id="UP000054624">
    <property type="component" value="Unassembled WGS sequence"/>
</dbReference>
<evidence type="ECO:0000313" key="2">
    <source>
        <dbReference type="Proteomes" id="UP000054624"/>
    </source>
</evidence>
<dbReference type="EMBL" id="FCOI02000021">
    <property type="protein sequence ID" value="SAK78585.1"/>
    <property type="molecule type" value="Genomic_DNA"/>
</dbReference>
<gene>
    <name evidence="1" type="ORF">AWB76_05231</name>
</gene>
<sequence length="30" mass="3476">MPETVPKPEHELLNALSKEHKRVSIFWSTA</sequence>
<dbReference type="AlphaFoldDB" id="A0A158C899"/>
<dbReference type="STRING" id="1777137.AWB76_05231"/>
<evidence type="ECO:0000313" key="1">
    <source>
        <dbReference type="EMBL" id="SAK78585.1"/>
    </source>
</evidence>
<protein>
    <submittedName>
        <fullName evidence="1">Uncharacterized protein</fullName>
    </submittedName>
</protein>